<protein>
    <submittedName>
        <fullName evidence="5">Threonine dehydrogenase and related Zn-dependent dehydrogenase</fullName>
    </submittedName>
</protein>
<dbReference type="EMBL" id="LT618793">
    <property type="protein sequence ID" value="SCQ81871.1"/>
    <property type="molecule type" value="Genomic_DNA"/>
</dbReference>
<dbReference type="SMART" id="SM00829">
    <property type="entry name" value="PKS_ER"/>
    <property type="match status" value="1"/>
</dbReference>
<dbReference type="Pfam" id="PF00107">
    <property type="entry name" value="ADH_zinc_N"/>
    <property type="match status" value="1"/>
</dbReference>
<dbReference type="Gene3D" id="3.90.180.10">
    <property type="entry name" value="Medium-chain alcohol dehydrogenases, catalytic domain"/>
    <property type="match status" value="1"/>
</dbReference>
<dbReference type="GO" id="GO:0016491">
    <property type="term" value="F:oxidoreductase activity"/>
    <property type="evidence" value="ECO:0007669"/>
    <property type="project" value="InterPro"/>
</dbReference>
<evidence type="ECO:0000256" key="3">
    <source>
        <dbReference type="ARBA" id="ARBA00022833"/>
    </source>
</evidence>
<reference evidence="5 6" key="1">
    <citation type="submission" date="2016-09" db="EMBL/GenBank/DDBJ databases">
        <authorList>
            <person name="Laine KS P."/>
        </authorList>
    </citation>
    <scope>NUCLEOTIDE SEQUENCE [LARGE SCALE GENOMIC DNA]</scope>
    <source>
        <strain evidence="5">PFRJS-23</strain>
    </source>
</reference>
<keyword evidence="3" id="KW-0862">Zinc</keyword>
<dbReference type="InterPro" id="IPR011032">
    <property type="entry name" value="GroES-like_sf"/>
</dbReference>
<comment type="cofactor">
    <cofactor evidence="1">
        <name>Zn(2+)</name>
        <dbReference type="ChEBI" id="CHEBI:29105"/>
    </cofactor>
</comment>
<dbReference type="InterPro" id="IPR013154">
    <property type="entry name" value="ADH-like_N"/>
</dbReference>
<dbReference type="Proteomes" id="UP000250080">
    <property type="component" value="Chromosome I"/>
</dbReference>
<dbReference type="OMA" id="GHIMGHE"/>
<name>A0A0A8QRP0_9ACTN</name>
<dbReference type="OrthoDB" id="3567264at2"/>
<feature type="domain" description="Enoyl reductase (ER)" evidence="4">
    <location>
        <begin position="8"/>
        <end position="344"/>
    </location>
</feature>
<sequence>MHAVVFNGPHDVAVREVAEPRITDPMDALVAVRAAAVCGSDLWTYRGMASVAPGARIGHEFLGQVVDTGSLTDQVRVGDWVVAPFRYSDGQCEYCRAGLTSSCTHGGFWGREVLDAGQGELVRVPFADSTLVRIGDGDEPDESMLADLLTLSDVYPTGTHAVVKAGLDAYSSVVVIGDGAVGLSAVMAARRAGADEVIVLGSAHPDRRQLALTVGADRFISVRGADAVQQVADITHGAMVSHVVECVGTQGSFDTAFGVVRDGGTVSYVGLPHQVSIDPARLFMHNITLTGGMCPARVYMPLLMDEVLAGRSHPGRVFTATLPLDRVGRAYELMDRRESIKCLLTVGA</sequence>
<dbReference type="SUPFAM" id="SSF50129">
    <property type="entry name" value="GroES-like"/>
    <property type="match status" value="1"/>
</dbReference>
<dbReference type="InterPro" id="IPR020843">
    <property type="entry name" value="ER"/>
</dbReference>
<dbReference type="InterPro" id="IPR036291">
    <property type="entry name" value="NAD(P)-bd_dom_sf"/>
</dbReference>
<proteinExistence type="predicted"/>
<dbReference type="AlphaFoldDB" id="A0A0A8QRP0"/>
<dbReference type="PANTHER" id="PTHR42813">
    <property type="entry name" value="ZINC-TYPE ALCOHOL DEHYDROGENASE-LIKE"/>
    <property type="match status" value="1"/>
</dbReference>
<evidence type="ECO:0000313" key="6">
    <source>
        <dbReference type="Proteomes" id="UP000250080"/>
    </source>
</evidence>
<dbReference type="InterPro" id="IPR013149">
    <property type="entry name" value="ADH-like_C"/>
</dbReference>
<evidence type="ECO:0000256" key="1">
    <source>
        <dbReference type="ARBA" id="ARBA00001947"/>
    </source>
</evidence>
<dbReference type="PANTHER" id="PTHR42813:SF2">
    <property type="entry name" value="DEHYDROGENASE, ZINC-CONTAINING, PUTATIVE (AFU_ORTHOLOGUE AFUA_2G02810)-RELATED"/>
    <property type="match status" value="1"/>
</dbReference>
<evidence type="ECO:0000256" key="2">
    <source>
        <dbReference type="ARBA" id="ARBA00022723"/>
    </source>
</evidence>
<evidence type="ECO:0000259" key="4">
    <source>
        <dbReference type="SMART" id="SM00829"/>
    </source>
</evidence>
<accession>A0A0A8QRP0</accession>
<organism evidence="5 6">
    <name type="scientific">Propionibacterium freudenreichii</name>
    <dbReference type="NCBI Taxonomy" id="1744"/>
    <lineage>
        <taxon>Bacteria</taxon>
        <taxon>Bacillati</taxon>
        <taxon>Actinomycetota</taxon>
        <taxon>Actinomycetes</taxon>
        <taxon>Propionibacteriales</taxon>
        <taxon>Propionibacteriaceae</taxon>
        <taxon>Propionibacterium</taxon>
    </lineage>
</organism>
<dbReference type="GeneID" id="61221247"/>
<dbReference type="GO" id="GO:0046872">
    <property type="term" value="F:metal ion binding"/>
    <property type="evidence" value="ECO:0007669"/>
    <property type="project" value="UniProtKB-KW"/>
</dbReference>
<dbReference type="Pfam" id="PF08240">
    <property type="entry name" value="ADH_N"/>
    <property type="match status" value="1"/>
</dbReference>
<gene>
    <name evidence="5" type="ORF">PFR_JS23_2057</name>
</gene>
<dbReference type="RefSeq" id="WP_013162023.1">
    <property type="nucleotide sequence ID" value="NZ_CCYN01000040.1"/>
</dbReference>
<evidence type="ECO:0000313" key="5">
    <source>
        <dbReference type="EMBL" id="SCQ81871.1"/>
    </source>
</evidence>
<dbReference type="Gene3D" id="3.40.50.720">
    <property type="entry name" value="NAD(P)-binding Rossmann-like Domain"/>
    <property type="match status" value="1"/>
</dbReference>
<dbReference type="SUPFAM" id="SSF51735">
    <property type="entry name" value="NAD(P)-binding Rossmann-fold domains"/>
    <property type="match status" value="1"/>
</dbReference>
<keyword evidence="2" id="KW-0479">Metal-binding</keyword>